<dbReference type="PANTHER" id="PTHR37512">
    <property type="entry name" value="TRIFUNCTIONAL NAD BIOSYNTHESIS/REGULATOR PROTEIN NADR"/>
    <property type="match status" value="1"/>
</dbReference>
<dbReference type="Pfam" id="PF13521">
    <property type="entry name" value="AAA_28"/>
    <property type="match status" value="1"/>
</dbReference>
<feature type="domain" description="NadR/Ttd14 AAA" evidence="6">
    <location>
        <begin position="442"/>
        <end position="600"/>
    </location>
</feature>
<evidence type="ECO:0000256" key="5">
    <source>
        <dbReference type="SAM" id="Phobius"/>
    </source>
</evidence>
<dbReference type="Gene3D" id="3.40.50.300">
    <property type="entry name" value="P-loop containing nucleotide triphosphate hydrolases"/>
    <property type="match status" value="1"/>
</dbReference>
<dbReference type="AlphaFoldDB" id="A0A9P8LFH4"/>
<evidence type="ECO:0000256" key="3">
    <source>
        <dbReference type="ARBA" id="ARBA00022989"/>
    </source>
</evidence>
<feature type="transmembrane region" description="Helical" evidence="5">
    <location>
        <begin position="249"/>
        <end position="268"/>
    </location>
</feature>
<dbReference type="Gene3D" id="3.40.50.620">
    <property type="entry name" value="HUPs"/>
    <property type="match status" value="1"/>
</dbReference>
<proteinExistence type="predicted"/>
<evidence type="ECO:0000259" key="6">
    <source>
        <dbReference type="Pfam" id="PF13521"/>
    </source>
</evidence>
<feature type="transmembrane region" description="Helical" evidence="5">
    <location>
        <begin position="98"/>
        <end position="117"/>
    </location>
</feature>
<evidence type="ECO:0000256" key="1">
    <source>
        <dbReference type="ARBA" id="ARBA00004141"/>
    </source>
</evidence>
<evidence type="ECO:0000313" key="7">
    <source>
        <dbReference type="EMBL" id="KAH0563140.1"/>
    </source>
</evidence>
<dbReference type="PANTHER" id="PTHR37512:SF1">
    <property type="entry name" value="NADR_TTD14 AAA DOMAIN-CONTAINING PROTEIN"/>
    <property type="match status" value="1"/>
</dbReference>
<dbReference type="Pfam" id="PF04973">
    <property type="entry name" value="NMN_transporter"/>
    <property type="match status" value="1"/>
</dbReference>
<feature type="transmembrane region" description="Helical" evidence="5">
    <location>
        <begin position="72"/>
        <end position="92"/>
    </location>
</feature>
<keyword evidence="3 5" id="KW-1133">Transmembrane helix</keyword>
<evidence type="ECO:0000313" key="8">
    <source>
        <dbReference type="Proteomes" id="UP000750711"/>
    </source>
</evidence>
<organism evidence="7 8">
    <name type="scientific">Trichoglossum hirsutum</name>
    <dbReference type="NCBI Taxonomy" id="265104"/>
    <lineage>
        <taxon>Eukaryota</taxon>
        <taxon>Fungi</taxon>
        <taxon>Dikarya</taxon>
        <taxon>Ascomycota</taxon>
        <taxon>Pezizomycotina</taxon>
        <taxon>Geoglossomycetes</taxon>
        <taxon>Geoglossales</taxon>
        <taxon>Geoglossaceae</taxon>
        <taxon>Trichoglossum</taxon>
    </lineage>
</organism>
<keyword evidence="8" id="KW-1185">Reference proteome</keyword>
<dbReference type="GO" id="GO:0034257">
    <property type="term" value="F:nicotinamide riboside transmembrane transporter activity"/>
    <property type="evidence" value="ECO:0007669"/>
    <property type="project" value="InterPro"/>
</dbReference>
<feature type="transmembrane region" description="Helical" evidence="5">
    <location>
        <begin position="124"/>
        <end position="141"/>
    </location>
</feature>
<protein>
    <recommendedName>
        <fullName evidence="6">NadR/Ttd14 AAA domain-containing protein</fullName>
    </recommendedName>
</protein>
<dbReference type="GO" id="GO:0016020">
    <property type="term" value="C:membrane"/>
    <property type="evidence" value="ECO:0007669"/>
    <property type="project" value="UniProtKB-SubCell"/>
</dbReference>
<dbReference type="NCBIfam" id="TIGR01528">
    <property type="entry name" value="NMN_trans_PnuC"/>
    <property type="match status" value="1"/>
</dbReference>
<accession>A0A9P8LFH4</accession>
<feature type="transmembrane region" description="Helical" evidence="5">
    <location>
        <begin position="223"/>
        <end position="243"/>
    </location>
</feature>
<dbReference type="SUPFAM" id="SSF52540">
    <property type="entry name" value="P-loop containing nucleoside triphosphate hydrolases"/>
    <property type="match status" value="1"/>
</dbReference>
<keyword evidence="4 5" id="KW-0472">Membrane</keyword>
<comment type="caution">
    <text evidence="7">The sequence shown here is derived from an EMBL/GenBank/DDBJ whole genome shotgun (WGS) entry which is preliminary data.</text>
</comment>
<keyword evidence="2 5" id="KW-0812">Transmembrane</keyword>
<name>A0A9P8LFH4_9PEZI</name>
<dbReference type="EMBL" id="JAGHQM010000247">
    <property type="protein sequence ID" value="KAH0563140.1"/>
    <property type="molecule type" value="Genomic_DNA"/>
</dbReference>
<dbReference type="InterPro" id="IPR038727">
    <property type="entry name" value="NadR/Ttd14_AAA_dom"/>
</dbReference>
<dbReference type="InterPro" id="IPR006419">
    <property type="entry name" value="NMN_transpt_PnuC"/>
</dbReference>
<dbReference type="SUPFAM" id="SSF52374">
    <property type="entry name" value="Nucleotidylyl transferase"/>
    <property type="match status" value="1"/>
</dbReference>
<dbReference type="InterPro" id="IPR027417">
    <property type="entry name" value="P-loop_NTPase"/>
</dbReference>
<evidence type="ECO:0000256" key="2">
    <source>
        <dbReference type="ARBA" id="ARBA00022692"/>
    </source>
</evidence>
<feature type="transmembrane region" description="Helical" evidence="5">
    <location>
        <begin position="20"/>
        <end position="44"/>
    </location>
</feature>
<feature type="transmembrane region" description="Helical" evidence="5">
    <location>
        <begin position="157"/>
        <end position="176"/>
    </location>
</feature>
<sequence>MALPLLITSIIPDLLSFPPLLRVLALLFGIFLIIFSILDFNVLLHPSDQGGPRSLLKWTNDANADIARWRRILMMLSGVAAFSGAVCVVLVARGKYSNYVWGIINCVTYGVFAMAYGYAGAAQLNIVFFLPMQFVGIYMWRQNLDQQLVARSRSLGFLAWCFVLVVTLLIAVAFYYEIPQFAKALTGTYYFAALPTPWRLDAATNALNISAQILMLYRFWEQWLFWISVDVLQIVMYTGGVGVPLDINVLLMFILFLCNAFYGCYSWYQRARSKEVETTDTVRGDPENLAATAERGLVIGKFWPPHKGHTFLLDYASQRCKTLYIIVCERHDRVERPSGLQRRDWLAARYPTAEVLLKEDEYDQEDSRLWADLCRKWLGFVPDVVFTSEAYGDPFCTYLGSRHILVDLERKAVPISATRVREDPFATWEYQTSLARSVNALRVVIVGAESTGKTTLAQRLAKHYNTCWVPEVGRDVTEAKLASGSYKWTSQDFVDIATKQAAREDELAGQCNGLLICDTDAFATGIWYERYMNYERSETVEAISASAPASLYFIPDMAAMPFVQDGTRDGEHLRKWMFERFLERLRETERPFIILVGDYEGIFRQAVDEVDRLLEARGAKLLPDDNFLPKN</sequence>
<dbReference type="Proteomes" id="UP000750711">
    <property type="component" value="Unassembled WGS sequence"/>
</dbReference>
<reference evidence="7" key="1">
    <citation type="submission" date="2021-03" db="EMBL/GenBank/DDBJ databases">
        <title>Comparative genomics and phylogenomic investigation of the class Geoglossomycetes provide insights into ecological specialization and systematics.</title>
        <authorList>
            <person name="Melie T."/>
            <person name="Pirro S."/>
            <person name="Miller A.N."/>
            <person name="Quandt A."/>
        </authorList>
    </citation>
    <scope>NUCLEOTIDE SEQUENCE</scope>
    <source>
        <strain evidence="7">CAQ_001_2017</strain>
    </source>
</reference>
<comment type="subcellular location">
    <subcellularLocation>
        <location evidence="1">Membrane</location>
        <topology evidence="1">Multi-pass membrane protein</topology>
    </subcellularLocation>
</comment>
<dbReference type="InterPro" id="IPR052735">
    <property type="entry name" value="NAD_biosynth-regulator"/>
</dbReference>
<dbReference type="InterPro" id="IPR014729">
    <property type="entry name" value="Rossmann-like_a/b/a_fold"/>
</dbReference>
<gene>
    <name evidence="7" type="ORF">GP486_002295</name>
</gene>
<evidence type="ECO:0000256" key="4">
    <source>
        <dbReference type="ARBA" id="ARBA00023136"/>
    </source>
</evidence>